<dbReference type="AlphaFoldDB" id="A0A6S7FRA1"/>
<accession>A0A6S7FRA1</accession>
<protein>
    <submittedName>
        <fullName evidence="2">Uncharacterized protein</fullName>
    </submittedName>
</protein>
<sequence>MDAIMKLIKETLPNLSQETLENVKEKLVDIGVSDVDDMQLVQEQDLSDVLKPIQIRKITQLRIAAKSFQTHELSLNKDDSSGNLSDKSDSLFDSPSTSRCSTPSDTEITPSQKPRRESNTAKPTSVSKTANWVANFKIPWHKFPKAILEACENKVRPQPKYRREMVRILCEEIQQHCAFPGRKTLSKIAETVVEKYTESFQDELGGSVVGSGFESFRKQMEERLYNELRKDNKSVSLTMRLNTSRDDNSTPKGKTGKQPISDSYGCVNWQPDSFPQNESDGVKKRKKNG</sequence>
<feature type="region of interest" description="Disordered" evidence="1">
    <location>
        <begin position="75"/>
        <end position="126"/>
    </location>
</feature>
<dbReference type="PANTHER" id="PTHR31025:SF22">
    <property type="entry name" value="IP13529P"/>
    <property type="match status" value="1"/>
</dbReference>
<proteinExistence type="predicted"/>
<feature type="compositionally biased region" description="Polar residues" evidence="1">
    <location>
        <begin position="270"/>
        <end position="279"/>
    </location>
</feature>
<feature type="compositionally biased region" description="Polar residues" evidence="1">
    <location>
        <begin position="91"/>
        <end position="112"/>
    </location>
</feature>
<feature type="region of interest" description="Disordered" evidence="1">
    <location>
        <begin position="242"/>
        <end position="289"/>
    </location>
</feature>
<dbReference type="PANTHER" id="PTHR31025">
    <property type="entry name" value="SI:CH211-196P9.1-RELATED"/>
    <property type="match status" value="1"/>
</dbReference>
<name>A0A6S7FRA1_PARCT</name>
<keyword evidence="3" id="KW-1185">Reference proteome</keyword>
<dbReference type="Proteomes" id="UP001152795">
    <property type="component" value="Unassembled WGS sequence"/>
</dbReference>
<evidence type="ECO:0000313" key="2">
    <source>
        <dbReference type="EMBL" id="CAB3977260.1"/>
    </source>
</evidence>
<reference evidence="2" key="1">
    <citation type="submission" date="2020-04" db="EMBL/GenBank/DDBJ databases">
        <authorList>
            <person name="Alioto T."/>
            <person name="Alioto T."/>
            <person name="Gomez Garrido J."/>
        </authorList>
    </citation>
    <scope>NUCLEOTIDE SEQUENCE</scope>
    <source>
        <strain evidence="2">A484AB</strain>
    </source>
</reference>
<evidence type="ECO:0000313" key="3">
    <source>
        <dbReference type="Proteomes" id="UP001152795"/>
    </source>
</evidence>
<dbReference type="OrthoDB" id="8806090at2759"/>
<gene>
    <name evidence="2" type="ORF">PACLA_8A045145</name>
</gene>
<organism evidence="2 3">
    <name type="scientific">Paramuricea clavata</name>
    <name type="common">Red gorgonian</name>
    <name type="synonym">Violescent sea-whip</name>
    <dbReference type="NCBI Taxonomy" id="317549"/>
    <lineage>
        <taxon>Eukaryota</taxon>
        <taxon>Metazoa</taxon>
        <taxon>Cnidaria</taxon>
        <taxon>Anthozoa</taxon>
        <taxon>Octocorallia</taxon>
        <taxon>Malacalcyonacea</taxon>
        <taxon>Plexauridae</taxon>
        <taxon>Paramuricea</taxon>
    </lineage>
</organism>
<evidence type="ECO:0000256" key="1">
    <source>
        <dbReference type="SAM" id="MobiDB-lite"/>
    </source>
</evidence>
<comment type="caution">
    <text evidence="2">The sequence shown here is derived from an EMBL/GenBank/DDBJ whole genome shotgun (WGS) entry which is preliminary data.</text>
</comment>
<feature type="compositionally biased region" description="Basic and acidic residues" evidence="1">
    <location>
        <begin position="75"/>
        <end position="90"/>
    </location>
</feature>
<dbReference type="EMBL" id="CACRXK020000039">
    <property type="protein sequence ID" value="CAB3977260.1"/>
    <property type="molecule type" value="Genomic_DNA"/>
</dbReference>